<proteinExistence type="predicted"/>
<dbReference type="Pfam" id="PF01636">
    <property type="entry name" value="APH"/>
    <property type="match status" value="1"/>
</dbReference>
<feature type="region of interest" description="Disordered" evidence="1">
    <location>
        <begin position="207"/>
        <end position="235"/>
    </location>
</feature>
<dbReference type="InterPro" id="IPR002575">
    <property type="entry name" value="Aminoglycoside_PTrfase"/>
</dbReference>
<accession>A0ABR2J9F5</accession>
<name>A0ABR2J9F5_9PEZI</name>
<dbReference type="InterPro" id="IPR041726">
    <property type="entry name" value="ACAD10_11_N"/>
</dbReference>
<feature type="domain" description="Aminoglycoside phosphotransferase" evidence="2">
    <location>
        <begin position="30"/>
        <end position="285"/>
    </location>
</feature>
<dbReference type="SUPFAM" id="SSF56112">
    <property type="entry name" value="Protein kinase-like (PK-like)"/>
    <property type="match status" value="1"/>
</dbReference>
<dbReference type="PANTHER" id="PTHR47829:SF1">
    <property type="entry name" value="HAD FAMILY PHOSPHATASE"/>
    <property type="match status" value="1"/>
</dbReference>
<dbReference type="PANTHER" id="PTHR47829">
    <property type="entry name" value="HYDROLASE, PUTATIVE (AFU_ORTHOLOGUE AFUA_1G12880)-RELATED"/>
    <property type="match status" value="1"/>
</dbReference>
<dbReference type="Gene3D" id="3.90.1200.10">
    <property type="match status" value="1"/>
</dbReference>
<evidence type="ECO:0000313" key="4">
    <source>
        <dbReference type="Proteomes" id="UP001390339"/>
    </source>
</evidence>
<organism evidence="3 4">
    <name type="scientific">Apiospora arundinis</name>
    <dbReference type="NCBI Taxonomy" id="335852"/>
    <lineage>
        <taxon>Eukaryota</taxon>
        <taxon>Fungi</taxon>
        <taxon>Dikarya</taxon>
        <taxon>Ascomycota</taxon>
        <taxon>Pezizomycotina</taxon>
        <taxon>Sordariomycetes</taxon>
        <taxon>Xylariomycetidae</taxon>
        <taxon>Amphisphaeriales</taxon>
        <taxon>Apiosporaceae</taxon>
        <taxon>Apiospora</taxon>
    </lineage>
</organism>
<dbReference type="Proteomes" id="UP001390339">
    <property type="component" value="Unassembled WGS sequence"/>
</dbReference>
<evidence type="ECO:0000313" key="3">
    <source>
        <dbReference type="EMBL" id="KAK8874423.1"/>
    </source>
</evidence>
<dbReference type="Gene3D" id="3.30.200.20">
    <property type="entry name" value="Phosphorylase Kinase, domain 1"/>
    <property type="match status" value="1"/>
</dbReference>
<comment type="caution">
    <text evidence="3">The sequence shown here is derived from an EMBL/GenBank/DDBJ whole genome shotgun (WGS) entry which is preliminary data.</text>
</comment>
<dbReference type="InterPro" id="IPR052898">
    <property type="entry name" value="ACAD10-like"/>
</dbReference>
<reference evidence="3 4" key="1">
    <citation type="journal article" date="2024" name="IMA Fungus">
        <title>Apiospora arundinis, a panoply of carbohydrate-active enzymes and secondary metabolites.</title>
        <authorList>
            <person name="Sorensen T."/>
            <person name="Petersen C."/>
            <person name="Muurmann A.T."/>
            <person name="Christiansen J.V."/>
            <person name="Brundto M.L."/>
            <person name="Overgaard C.K."/>
            <person name="Boysen A.T."/>
            <person name="Wollenberg R.D."/>
            <person name="Larsen T.O."/>
            <person name="Sorensen J.L."/>
            <person name="Nielsen K.L."/>
            <person name="Sondergaard T.E."/>
        </authorList>
    </citation>
    <scope>NUCLEOTIDE SEQUENCE [LARGE SCALE GENOMIC DNA]</scope>
    <source>
        <strain evidence="3 4">AAU 773</strain>
    </source>
</reference>
<sequence>MAGRVRHPIDVEALEKYIKQHVPEIQVPLDVKQFGFGQSNPTYQLTSPDAKRYVLRKKPPGKLLSKAAHKVEREHRILTALGPTDVPTPRTYCLCEDASVVGTPFYIMEFLDGRIFEDPAMPEARSPEERRALWRSAVDTLARLHRVSPRDVGLETYGKSSGFYDRQLATWRQICEAQARAVDADTKEPVGQLPHFDDLLAFFGGSDNGSSGDDDKDSKRRRKMPTSQPRDRGTLIHGDYKIDNLVFHRTEPRVIGILDWEMSTVGHPLSDLANIMHPFYIASGSGEGNSINAMRHAGSSEAFLPGRTPGLPAPAELMQWYAETAGWDPRPEMNWAVAFSVFRLSAICQGIAARVATRQASSEKARNHAEAMYPLAEFAWGLVEKEVQGEGAENKKRIASKL</sequence>
<gene>
    <name evidence="3" type="ORF">PGQ11_004937</name>
</gene>
<protein>
    <submittedName>
        <fullName evidence="3">Acyl-CoA dehydrogenase family member 11</fullName>
    </submittedName>
</protein>
<evidence type="ECO:0000259" key="2">
    <source>
        <dbReference type="Pfam" id="PF01636"/>
    </source>
</evidence>
<dbReference type="InterPro" id="IPR011009">
    <property type="entry name" value="Kinase-like_dom_sf"/>
</dbReference>
<dbReference type="EMBL" id="JAPCWZ010000003">
    <property type="protein sequence ID" value="KAK8874423.1"/>
    <property type="molecule type" value="Genomic_DNA"/>
</dbReference>
<evidence type="ECO:0000256" key="1">
    <source>
        <dbReference type="SAM" id="MobiDB-lite"/>
    </source>
</evidence>
<keyword evidence="4" id="KW-1185">Reference proteome</keyword>
<dbReference type="CDD" id="cd05154">
    <property type="entry name" value="ACAD10_11_N-like"/>
    <property type="match status" value="1"/>
</dbReference>